<protein>
    <submittedName>
        <fullName evidence="2">Alpha/beta hydrolase family protein</fullName>
        <ecNumber evidence="2">3.4.-.-</ecNumber>
    </submittedName>
</protein>
<dbReference type="PANTHER" id="PTHR43265:SF1">
    <property type="entry name" value="ESTERASE ESTD"/>
    <property type="match status" value="1"/>
</dbReference>
<dbReference type="Pfam" id="PF12146">
    <property type="entry name" value="Hydrolase_4"/>
    <property type="match status" value="1"/>
</dbReference>
<dbReference type="InterPro" id="IPR029058">
    <property type="entry name" value="AB_hydrolase_fold"/>
</dbReference>
<sequence length="341" mass="36750">MDIKAISGAYEGKLTGAETINGLWKQGGQTFPLQLRKGATTPLKRLQEPGKPYSYQETEVTVDNKGAGIRLVGTLTLPQDKSLYPAVLLLTGSGPQDRDETTLGHKPFLVLTDYLTKQGFAVLRLDDRGIGKSGDNYATATTEDFASDAQAAFNYLKNHSNVNRNKVGLLGHSEGALIATKIAALNKDIAFVVFMGGSGVPGTELLVAQNEVLYKAAGVPQETLQKLLHVRRAQFEAAASTSENAVAAETIKNLEEKLLSNFTPAEQKGLGLSDENTTAIAAQLTTPWMRYFLNYNPVADIRKLKMPVLAIAGSKDLQVPAQQNLPAIEKALQTGEIRSKP</sequence>
<dbReference type="EC" id="3.4.-.-" evidence="2"/>
<dbReference type="EMBL" id="JBHUHV010000029">
    <property type="protein sequence ID" value="MFD2067346.1"/>
    <property type="molecule type" value="Genomic_DNA"/>
</dbReference>
<comment type="caution">
    <text evidence="2">The sequence shown here is derived from an EMBL/GenBank/DDBJ whole genome shotgun (WGS) entry which is preliminary data.</text>
</comment>
<evidence type="ECO:0000313" key="2">
    <source>
        <dbReference type="EMBL" id="MFD2067346.1"/>
    </source>
</evidence>
<dbReference type="InterPro" id="IPR053145">
    <property type="entry name" value="AB_hydrolase_Est10"/>
</dbReference>
<dbReference type="PANTHER" id="PTHR43265">
    <property type="entry name" value="ESTERASE ESTD"/>
    <property type="match status" value="1"/>
</dbReference>
<gene>
    <name evidence="2" type="ORF">ACFSKU_10675</name>
</gene>
<dbReference type="Proteomes" id="UP001597369">
    <property type="component" value="Unassembled WGS sequence"/>
</dbReference>
<proteinExistence type="predicted"/>
<dbReference type="InterPro" id="IPR022742">
    <property type="entry name" value="Hydrolase_4"/>
</dbReference>
<keyword evidence="3" id="KW-1185">Reference proteome</keyword>
<dbReference type="RefSeq" id="WP_229960752.1">
    <property type="nucleotide sequence ID" value="NZ_JAJJWI010000009.1"/>
</dbReference>
<accession>A0ABW4WYA0</accession>
<evidence type="ECO:0000313" key="3">
    <source>
        <dbReference type="Proteomes" id="UP001597369"/>
    </source>
</evidence>
<dbReference type="GO" id="GO:0016787">
    <property type="term" value="F:hydrolase activity"/>
    <property type="evidence" value="ECO:0007669"/>
    <property type="project" value="UniProtKB-KW"/>
</dbReference>
<organism evidence="2 3">
    <name type="scientific">Pontibacter silvestris</name>
    <dbReference type="NCBI Taxonomy" id="2305183"/>
    <lineage>
        <taxon>Bacteria</taxon>
        <taxon>Pseudomonadati</taxon>
        <taxon>Bacteroidota</taxon>
        <taxon>Cytophagia</taxon>
        <taxon>Cytophagales</taxon>
        <taxon>Hymenobacteraceae</taxon>
        <taxon>Pontibacter</taxon>
    </lineage>
</organism>
<dbReference type="SUPFAM" id="SSF53474">
    <property type="entry name" value="alpha/beta-Hydrolases"/>
    <property type="match status" value="1"/>
</dbReference>
<dbReference type="Gene3D" id="3.40.50.1820">
    <property type="entry name" value="alpha/beta hydrolase"/>
    <property type="match status" value="1"/>
</dbReference>
<feature type="domain" description="Serine aminopeptidase S33" evidence="1">
    <location>
        <begin position="111"/>
        <end position="319"/>
    </location>
</feature>
<reference evidence="3" key="1">
    <citation type="journal article" date="2019" name="Int. J. Syst. Evol. Microbiol.">
        <title>The Global Catalogue of Microorganisms (GCM) 10K type strain sequencing project: providing services to taxonomists for standard genome sequencing and annotation.</title>
        <authorList>
            <consortium name="The Broad Institute Genomics Platform"/>
            <consortium name="The Broad Institute Genome Sequencing Center for Infectious Disease"/>
            <person name="Wu L."/>
            <person name="Ma J."/>
        </authorList>
    </citation>
    <scope>NUCLEOTIDE SEQUENCE [LARGE SCALE GENOMIC DNA]</scope>
    <source>
        <strain evidence="3">JCM 16545</strain>
    </source>
</reference>
<keyword evidence="2" id="KW-0378">Hydrolase</keyword>
<evidence type="ECO:0000259" key="1">
    <source>
        <dbReference type="Pfam" id="PF12146"/>
    </source>
</evidence>
<name>A0ABW4WYA0_9BACT</name>